<keyword evidence="2 3" id="KW-0234">DNA repair</keyword>
<dbReference type="SMART" id="SM00278">
    <property type="entry name" value="HhH1"/>
    <property type="match status" value="2"/>
</dbReference>
<proteinExistence type="inferred from homology"/>
<organism evidence="5 6">
    <name type="scientific">Mycoplasma zalophi</name>
    <dbReference type="NCBI Taxonomy" id="191287"/>
    <lineage>
        <taxon>Bacteria</taxon>
        <taxon>Bacillati</taxon>
        <taxon>Mycoplasmatota</taxon>
        <taxon>Mollicutes</taxon>
        <taxon>Mycoplasmataceae</taxon>
        <taxon>Mycoplasma</taxon>
    </lineage>
</organism>
<reference evidence="5" key="1">
    <citation type="submission" date="2021-06" db="EMBL/GenBank/DDBJ databases">
        <title>Novel Mycoplasma species detected in California sea lions (Zalophus californianus) from the USA.</title>
        <authorList>
            <person name="Volokhov D.V."/>
            <person name="Furtak V.A."/>
            <person name="Zagorodnyaya T.A."/>
        </authorList>
    </citation>
    <scope>NUCLEOTIDE SEQUENCE [LARGE SCALE GENOMIC DNA]</scope>
    <source>
        <strain evidence="5">CSL 5346</strain>
    </source>
</reference>
<dbReference type="RefSeq" id="WP_216488772.1">
    <property type="nucleotide sequence ID" value="NZ_JAHMHH010000001.1"/>
</dbReference>
<comment type="caution">
    <text evidence="3">Lacks conserved residue(s) required for the propagation of feature annotation.</text>
</comment>
<protein>
    <recommendedName>
        <fullName evidence="3">Holliday junction branch migration complex subunit RuvA</fullName>
    </recommendedName>
</protein>
<dbReference type="Pfam" id="PF07499">
    <property type="entry name" value="RuvA_C"/>
    <property type="match status" value="1"/>
</dbReference>
<keyword evidence="3" id="KW-0963">Cytoplasm</keyword>
<dbReference type="InterPro" id="IPR000085">
    <property type="entry name" value="RuvA"/>
</dbReference>
<keyword evidence="1 3" id="KW-0227">DNA damage</keyword>
<dbReference type="EMBL" id="JAHMHH010000001">
    <property type="protein sequence ID" value="MBU4692313.1"/>
    <property type="molecule type" value="Genomic_DNA"/>
</dbReference>
<evidence type="ECO:0000256" key="1">
    <source>
        <dbReference type="ARBA" id="ARBA00022763"/>
    </source>
</evidence>
<dbReference type="Pfam" id="PF14520">
    <property type="entry name" value="HHH_5"/>
    <property type="match status" value="1"/>
</dbReference>
<evidence type="ECO:0000256" key="3">
    <source>
        <dbReference type="HAMAP-Rule" id="MF_00031"/>
    </source>
</evidence>
<comment type="similarity">
    <text evidence="3">Belongs to the RuvA family.</text>
</comment>
<name>A0ABS6DPV7_9MOLU</name>
<gene>
    <name evidence="3 5" type="primary">ruvA</name>
    <name evidence="5" type="ORF">KQ875_01720</name>
</gene>
<accession>A0ABS6DPV7</accession>
<dbReference type="InterPro" id="IPR003583">
    <property type="entry name" value="Hlx-hairpin-Hlx_DNA-bd_motif"/>
</dbReference>
<dbReference type="InterPro" id="IPR011114">
    <property type="entry name" value="RuvA_C"/>
</dbReference>
<comment type="subunit">
    <text evidence="3">Homotetramer. Forms an RuvA(8)-RuvB(12)-Holliday junction (HJ) complex. HJ DNA is sandwiched between 2 RuvA tetramers; dsDNA enters through RuvA and exits via RuvB. An RuvB hexamer assembles on each DNA strand where it exits the tetramer. Each RuvB hexamer is contacted by two RuvA subunits (via domain III) on 2 adjacent RuvB subunits; this complex drives branch migration. In the full resolvosome a probable DNA-RuvA(4)-RuvB(12)-RuvC(2) complex forms which resolves the HJ.</text>
</comment>
<comment type="caution">
    <text evidence="5">The sequence shown here is derived from an EMBL/GenBank/DDBJ whole genome shotgun (WGS) entry which is preliminary data.</text>
</comment>
<feature type="domain" description="Helix-hairpin-helix DNA-binding motif class 1" evidence="4">
    <location>
        <begin position="70"/>
        <end position="89"/>
    </location>
</feature>
<dbReference type="Proteomes" id="UP000718793">
    <property type="component" value="Unassembled WGS sequence"/>
</dbReference>
<evidence type="ECO:0000256" key="2">
    <source>
        <dbReference type="ARBA" id="ARBA00023204"/>
    </source>
</evidence>
<comment type="subcellular location">
    <subcellularLocation>
        <location evidence="3">Cytoplasm</location>
    </subcellularLocation>
</comment>
<dbReference type="Pfam" id="PF01330">
    <property type="entry name" value="RuvA_N"/>
    <property type="match status" value="1"/>
</dbReference>
<dbReference type="HAMAP" id="MF_00031">
    <property type="entry name" value="DNA_HJ_migration_RuvA"/>
    <property type="match status" value="1"/>
</dbReference>
<feature type="domain" description="Helix-hairpin-helix DNA-binding motif class 1" evidence="4">
    <location>
        <begin position="104"/>
        <end position="123"/>
    </location>
</feature>
<comment type="function">
    <text evidence="3">The RuvA-RuvB-RuvC complex processes Holliday junction (HJ) DNA during genetic recombination and DNA repair, while the RuvA-RuvB complex plays an important role in the rescue of blocked DNA replication forks via replication fork reversal (RFR). RuvA specifically binds to HJ cruciform DNA, conferring on it an open structure. The RuvB hexamer acts as an ATP-dependent pump, pulling dsDNA into and through the RuvAB complex. HJ branch migration allows RuvC to scan DNA until it finds its consensus sequence, where it cleaves and resolves the cruciform DNA.</text>
</comment>
<evidence type="ECO:0000313" key="6">
    <source>
        <dbReference type="Proteomes" id="UP000718793"/>
    </source>
</evidence>
<comment type="domain">
    <text evidence="3">Has three domains with a flexible linker between the domains II and III and assumes an 'L' shape. Domain III is highly mobile and contacts RuvB.</text>
</comment>
<sequence length="215" mass="24939">MKIYIYGKIVHINKNYLILENNGVGEIIYMPNVEKFKKDEFAKIFIHEYSSEYFKTTYGFGNFRELIVFEDLLSVQGIGPKTAINILSVGWRNIMIYISTANIEKLSEIPYLSTKTARQLVFEFQLKYEGILQKLEKNTQNSEENTQNNEFNFNKHETPIVSENLKNLEKSLKVLGFKQKQIKYAIDKINPVNDLEKSVEEAIKIISQASHDAVI</sequence>
<dbReference type="InterPro" id="IPR013849">
    <property type="entry name" value="DNA_helicase_Holl-junc_RuvA_I"/>
</dbReference>
<keyword evidence="3" id="KW-0233">DNA recombination</keyword>
<feature type="region of interest" description="Flexible linker" evidence="3">
    <location>
        <begin position="148"/>
        <end position="160"/>
    </location>
</feature>
<evidence type="ECO:0000313" key="5">
    <source>
        <dbReference type="EMBL" id="MBU4692313.1"/>
    </source>
</evidence>
<feature type="region of interest" description="Domain III" evidence="3">
    <location>
        <begin position="161"/>
        <end position="215"/>
    </location>
</feature>
<keyword evidence="6" id="KW-1185">Reference proteome</keyword>
<dbReference type="NCBIfam" id="TIGR00084">
    <property type="entry name" value="ruvA"/>
    <property type="match status" value="1"/>
</dbReference>
<keyword evidence="3" id="KW-0238">DNA-binding</keyword>
<evidence type="ECO:0000259" key="4">
    <source>
        <dbReference type="SMART" id="SM00278"/>
    </source>
</evidence>